<dbReference type="InterPro" id="IPR029127">
    <property type="entry name" value="MvaI_BcnI"/>
</dbReference>
<dbReference type="Gene3D" id="3.40.210.20">
    <property type="entry name" value="MvaI/BcnI restriction endonuclease, catalytic domain"/>
    <property type="match status" value="1"/>
</dbReference>
<evidence type="ECO:0000259" key="1">
    <source>
        <dbReference type="Pfam" id="PF15515"/>
    </source>
</evidence>
<protein>
    <submittedName>
        <fullName evidence="2">Adenine-specific methyltransferase</fullName>
        <ecNumber evidence="2">2.1.1.72</ecNumber>
    </submittedName>
</protein>
<dbReference type="Pfam" id="PF15515">
    <property type="entry name" value="MvaI_BcnI"/>
    <property type="match status" value="1"/>
</dbReference>
<dbReference type="GO" id="GO:0009007">
    <property type="term" value="F:site-specific DNA-methyltransferase (adenine-specific) activity"/>
    <property type="evidence" value="ECO:0007669"/>
    <property type="project" value="UniProtKB-EC"/>
</dbReference>
<dbReference type="GO" id="GO:0032259">
    <property type="term" value="P:methylation"/>
    <property type="evidence" value="ECO:0007669"/>
    <property type="project" value="UniProtKB-KW"/>
</dbReference>
<dbReference type="Proteomes" id="UP000195611">
    <property type="component" value="Unassembled WGS sequence"/>
</dbReference>
<feature type="domain" description="MvaI/BcnI restriction endonuclease" evidence="1">
    <location>
        <begin position="26"/>
        <end position="270"/>
    </location>
</feature>
<keyword evidence="2" id="KW-0808">Transferase</keyword>
<dbReference type="AlphaFoldDB" id="A0A1R4IGP9"/>
<gene>
    <name evidence="2" type="ORF">FM115_01035</name>
</gene>
<dbReference type="CDD" id="cd22339">
    <property type="entry name" value="NciI-like"/>
    <property type="match status" value="1"/>
</dbReference>
<dbReference type="Gene3D" id="3.30.70.3570">
    <property type="entry name" value="MvaI/BcnI restriction endonuclease, recognition domain"/>
    <property type="match status" value="1"/>
</dbReference>
<proteinExistence type="predicted"/>
<dbReference type="InterPro" id="IPR043005">
    <property type="entry name" value="MvaI_BcnI_rec"/>
</dbReference>
<dbReference type="InterPro" id="IPR043004">
    <property type="entry name" value="MvaI_BcnI_cat"/>
</dbReference>
<evidence type="ECO:0000313" key="2">
    <source>
        <dbReference type="EMBL" id="SJN18918.1"/>
    </source>
</evidence>
<organism evidence="2 3">
    <name type="scientific">Marinilactibacillus psychrotolerans 42ea</name>
    <dbReference type="NCBI Taxonomy" id="1255609"/>
    <lineage>
        <taxon>Bacteria</taxon>
        <taxon>Bacillati</taxon>
        <taxon>Bacillota</taxon>
        <taxon>Bacilli</taxon>
        <taxon>Lactobacillales</taxon>
        <taxon>Carnobacteriaceae</taxon>
        <taxon>Marinilactibacillus</taxon>
    </lineage>
</organism>
<sequence length="277" mass="32557">MKIVQDNEISKNKDILIDQEELEFFDKLKKILSMGWIENTRVGNHGSVGNMLEDILGIPENNLPLPDISKWELKSRKVNSTALTTLFHTEPYPRNERFVPRMLLPNYGWRHAEAGIKYPETEMSFRQTINSLSRSDRGFKVEVDRENEKVFISFDSDYIDKERHEEWYNFVKDGIGLNDLSPQPSWNFNDLFLITKNKLSNVCYAHASTKVVDGIEYCKYDLFEFFIGFSEESFINALEEGYIYVDFDARTGHNHGTKFRIRRNKLLSLYREEVKLI</sequence>
<dbReference type="RefSeq" id="WP_087057009.1">
    <property type="nucleotide sequence ID" value="NZ_FUKW01000017.1"/>
</dbReference>
<keyword evidence="2" id="KW-0489">Methyltransferase</keyword>
<name>A0A1R4IGP9_9LACT</name>
<accession>A0A1R4IGP9</accession>
<dbReference type="EC" id="2.1.1.72" evidence="2"/>
<evidence type="ECO:0000313" key="3">
    <source>
        <dbReference type="Proteomes" id="UP000195611"/>
    </source>
</evidence>
<dbReference type="EMBL" id="FUKW01000017">
    <property type="protein sequence ID" value="SJN18918.1"/>
    <property type="molecule type" value="Genomic_DNA"/>
</dbReference>
<reference evidence="2 3" key="1">
    <citation type="submission" date="2017-02" db="EMBL/GenBank/DDBJ databases">
        <authorList>
            <person name="Peterson S.W."/>
        </authorList>
    </citation>
    <scope>NUCLEOTIDE SEQUENCE [LARGE SCALE GENOMIC DNA]</scope>
    <source>
        <strain evidence="2 3">42ea</strain>
    </source>
</reference>